<evidence type="ECO:0000259" key="5">
    <source>
        <dbReference type="Pfam" id="PF24394"/>
    </source>
</evidence>
<evidence type="ECO:0000313" key="7">
    <source>
        <dbReference type="Proteomes" id="UP000780801"/>
    </source>
</evidence>
<dbReference type="Proteomes" id="UP000780801">
    <property type="component" value="Unassembled WGS sequence"/>
</dbReference>
<dbReference type="InterPro" id="IPR056229">
    <property type="entry name" value="Ig_TMM62"/>
</dbReference>
<gene>
    <name evidence="6" type="primary">TMEM62</name>
    <name evidence="6" type="ORF">BGW38_006891</name>
</gene>
<protein>
    <submittedName>
        <fullName evidence="6">Transmembrane protein 62</fullName>
    </submittedName>
</protein>
<feature type="region of interest" description="Disordered" evidence="1">
    <location>
        <begin position="362"/>
        <end position="396"/>
    </location>
</feature>
<feature type="transmembrane region" description="Helical" evidence="2">
    <location>
        <begin position="691"/>
        <end position="709"/>
    </location>
</feature>
<comment type="caution">
    <text evidence="6">The sequence shown here is derived from an EMBL/GenBank/DDBJ whole genome shotgun (WGS) entry which is preliminary data.</text>
</comment>
<feature type="compositionally biased region" description="Polar residues" evidence="1">
    <location>
        <begin position="57"/>
        <end position="66"/>
    </location>
</feature>
<dbReference type="Pfam" id="PF24394">
    <property type="entry name" value="TMEM62_C"/>
    <property type="match status" value="1"/>
</dbReference>
<keyword evidence="2" id="KW-0472">Membrane</keyword>
<dbReference type="EMBL" id="JAABOA010000446">
    <property type="protein sequence ID" value="KAF9584317.1"/>
    <property type="molecule type" value="Genomic_DNA"/>
</dbReference>
<sequence length="941" mass="106163">MSRRTAHATDASLAGHIPRRSWIKTTLAYFPLLSLVLSSWLYAIHLDHLANKSMVRSRQLSDNKPTTPEFLKDSEHSRASEQDNVVIGDSKDKVFYFIQVTTGTFRRASTANFYSFLSTALPLVEPSFVVVTGDLTDAKDKKLIGSMQYAEEWRTYRHALEESGVLAKRNGTFWHDLRGNHDCFNVPAWDSKENLFAQMSASKTPGFMFDVKADFGKYGFIGIDACPKPGPARPYNFFGLFETTDMDYLSQRLALTKGNNHTFVFSHYPVTTTMFGETSDGKSFAELSKSFSVYMCGHLHKLKWGLGDTLQTYQPTHFLELEVGDMKQNGVYRIMAVDHDMVSFVDVSMSMTTIPPAILPTTYSDAPIREGDEPQPQDPGSNSTEGTKPAKPVLGRRLPTNPIVLVTNPKDSRFIIPKHEPVNRIFTSTHIRFLAWTDSQVMIEEQSEYLRKDVIIEIRIDGNLHDKPASFAGTRHGDRTEDDEFLPLYVAEWDPSLYNDGEDHDLEIKVIDRSGRSGVSQTKFRMDGHRSDIKGGFAEWIMWANIALLIKALFTTGYLIVVIVLLILPKAYSLYLQTSPPPLPQKDSPETSSKPLFRNGYEAWLERKRSHLYRLSSTLSTVPSHRRLWNILVNHTIQAHIVRFVHFSTQTLLFYTTLIFALMLVTVPHFWGNFVPAAGEQGDGYFYLQGIYLPNAGGHLGGGLGVSSVDYAGPDRVKRPLYFVSNAITIVTGGVLSGPVDTSQQHDGPGGTWVPMADTWMSAIWTVFYDLVIFFYYLTLCATPSGYLYSPTNSHRLRPYHRTWYVRCLVFGIWIFRCCSVLMTAELYGPSVIWTGLNTWWLLVVGWLMFMVGWSRSRIERDILLKEDDQDLDNEPGSELLHRMDSGPFDDIELRTQERVSLISPSVVLAGENGSVANGEMDVESPLQGPATKRAVKRGLL</sequence>
<dbReference type="PANTHER" id="PTHR14795:SF0">
    <property type="entry name" value="TRANSMEMBRANE PROTEIN 62"/>
    <property type="match status" value="1"/>
</dbReference>
<feature type="transmembrane region" description="Helical" evidence="2">
    <location>
        <begin position="21"/>
        <end position="43"/>
    </location>
</feature>
<evidence type="ECO:0000259" key="4">
    <source>
        <dbReference type="Pfam" id="PF24384"/>
    </source>
</evidence>
<feature type="transmembrane region" description="Helical" evidence="2">
    <location>
        <begin position="540"/>
        <end position="568"/>
    </location>
</feature>
<dbReference type="InterPro" id="IPR029052">
    <property type="entry name" value="Metallo-depent_PP-like"/>
</dbReference>
<feature type="transmembrane region" description="Helical" evidence="2">
    <location>
        <begin position="652"/>
        <end position="671"/>
    </location>
</feature>
<dbReference type="PANTHER" id="PTHR14795">
    <property type="entry name" value="HELICASE RELATED"/>
    <property type="match status" value="1"/>
</dbReference>
<accession>A0A9P6FYT1</accession>
<keyword evidence="2" id="KW-1133">Transmembrane helix</keyword>
<dbReference type="Pfam" id="PF00149">
    <property type="entry name" value="Metallophos"/>
    <property type="match status" value="1"/>
</dbReference>
<evidence type="ECO:0000259" key="3">
    <source>
        <dbReference type="Pfam" id="PF00149"/>
    </source>
</evidence>
<feature type="domain" description="TMEM62 Ig-like" evidence="4">
    <location>
        <begin position="401"/>
        <end position="529"/>
    </location>
</feature>
<keyword evidence="2 6" id="KW-0812">Transmembrane</keyword>
<dbReference type="GO" id="GO:0016787">
    <property type="term" value="F:hydrolase activity"/>
    <property type="evidence" value="ECO:0007669"/>
    <property type="project" value="InterPro"/>
</dbReference>
<reference evidence="6" key="1">
    <citation type="journal article" date="2020" name="Fungal Divers.">
        <title>Resolving the Mortierellaceae phylogeny through synthesis of multi-gene phylogenetics and phylogenomics.</title>
        <authorList>
            <person name="Vandepol N."/>
            <person name="Liber J."/>
            <person name="Desiro A."/>
            <person name="Na H."/>
            <person name="Kennedy M."/>
            <person name="Barry K."/>
            <person name="Grigoriev I.V."/>
            <person name="Miller A.N."/>
            <person name="O'Donnell K."/>
            <person name="Stajich J.E."/>
            <person name="Bonito G."/>
        </authorList>
    </citation>
    <scope>NUCLEOTIDE SEQUENCE</scope>
    <source>
        <strain evidence="6">KOD1015</strain>
    </source>
</reference>
<feature type="transmembrane region" description="Helical" evidence="2">
    <location>
        <begin position="721"/>
        <end position="740"/>
    </location>
</feature>
<feature type="region of interest" description="Disordered" evidence="1">
    <location>
        <begin position="57"/>
        <end position="77"/>
    </location>
</feature>
<keyword evidence="7" id="KW-1185">Reference proteome</keyword>
<feature type="domain" description="TMEM62 C-terminal" evidence="5">
    <location>
        <begin position="601"/>
        <end position="696"/>
    </location>
</feature>
<feature type="transmembrane region" description="Helical" evidence="2">
    <location>
        <begin position="760"/>
        <end position="783"/>
    </location>
</feature>
<dbReference type="InterPro" id="IPR004843">
    <property type="entry name" value="Calcineurin-like_PHP"/>
</dbReference>
<proteinExistence type="predicted"/>
<feature type="domain" description="Calcineurin-like phosphoesterase" evidence="3">
    <location>
        <begin position="112"/>
        <end position="301"/>
    </location>
</feature>
<organism evidence="6 7">
    <name type="scientific">Lunasporangiospora selenospora</name>
    <dbReference type="NCBI Taxonomy" id="979761"/>
    <lineage>
        <taxon>Eukaryota</taxon>
        <taxon>Fungi</taxon>
        <taxon>Fungi incertae sedis</taxon>
        <taxon>Mucoromycota</taxon>
        <taxon>Mortierellomycotina</taxon>
        <taxon>Mortierellomycetes</taxon>
        <taxon>Mortierellales</taxon>
        <taxon>Mortierellaceae</taxon>
        <taxon>Lunasporangiospora</taxon>
    </lineage>
</organism>
<dbReference type="Gene3D" id="3.60.21.10">
    <property type="match status" value="1"/>
</dbReference>
<dbReference type="OrthoDB" id="45365at2759"/>
<evidence type="ECO:0000256" key="1">
    <source>
        <dbReference type="SAM" id="MobiDB-lite"/>
    </source>
</evidence>
<evidence type="ECO:0000256" key="2">
    <source>
        <dbReference type="SAM" id="Phobius"/>
    </source>
</evidence>
<name>A0A9P6FYT1_9FUNG</name>
<dbReference type="InterPro" id="IPR056230">
    <property type="entry name" value="TMEM62_C"/>
</dbReference>
<dbReference type="Pfam" id="PF24384">
    <property type="entry name" value="Ig_TMM62"/>
    <property type="match status" value="1"/>
</dbReference>
<feature type="transmembrane region" description="Helical" evidence="2">
    <location>
        <begin position="831"/>
        <end position="854"/>
    </location>
</feature>
<evidence type="ECO:0000313" key="6">
    <source>
        <dbReference type="EMBL" id="KAF9584317.1"/>
    </source>
</evidence>
<dbReference type="AlphaFoldDB" id="A0A9P6FYT1"/>
<feature type="transmembrane region" description="Helical" evidence="2">
    <location>
        <begin position="804"/>
        <end position="825"/>
    </location>
</feature>
<dbReference type="SUPFAM" id="SSF56300">
    <property type="entry name" value="Metallo-dependent phosphatases"/>
    <property type="match status" value="1"/>
</dbReference>